<feature type="region of interest" description="Disordered" evidence="1">
    <location>
        <begin position="543"/>
        <end position="563"/>
    </location>
</feature>
<feature type="region of interest" description="Disordered" evidence="1">
    <location>
        <begin position="321"/>
        <end position="356"/>
    </location>
</feature>
<feature type="compositionally biased region" description="Low complexity" evidence="1">
    <location>
        <begin position="238"/>
        <end position="247"/>
    </location>
</feature>
<dbReference type="GO" id="GO:0005524">
    <property type="term" value="F:ATP binding"/>
    <property type="evidence" value="ECO:0007669"/>
    <property type="project" value="InterPro"/>
</dbReference>
<dbReference type="GO" id="GO:0044773">
    <property type="term" value="P:mitotic DNA damage checkpoint signaling"/>
    <property type="evidence" value="ECO:0007669"/>
    <property type="project" value="TreeGrafter"/>
</dbReference>
<dbReference type="Proteomes" id="UP001153069">
    <property type="component" value="Unassembled WGS sequence"/>
</dbReference>
<name>A0A9N8H254_9STRA</name>
<dbReference type="GO" id="GO:0004674">
    <property type="term" value="F:protein serine/threonine kinase activity"/>
    <property type="evidence" value="ECO:0007669"/>
    <property type="project" value="TreeGrafter"/>
</dbReference>
<evidence type="ECO:0000313" key="3">
    <source>
        <dbReference type="EMBL" id="CAB9496345.1"/>
    </source>
</evidence>
<accession>A0A9N8H254</accession>
<keyword evidence="4" id="KW-1185">Reference proteome</keyword>
<feature type="domain" description="Protein kinase" evidence="2">
    <location>
        <begin position="1000"/>
        <end position="1446"/>
    </location>
</feature>
<dbReference type="GO" id="GO:0005634">
    <property type="term" value="C:nucleus"/>
    <property type="evidence" value="ECO:0007669"/>
    <property type="project" value="TreeGrafter"/>
</dbReference>
<gene>
    <name evidence="3" type="ORF">SEMRO_4_G003200.1</name>
</gene>
<feature type="compositionally biased region" description="Low complexity" evidence="1">
    <location>
        <begin position="263"/>
        <end position="276"/>
    </location>
</feature>
<feature type="compositionally biased region" description="Basic residues" evidence="1">
    <location>
        <begin position="38"/>
        <end position="47"/>
    </location>
</feature>
<dbReference type="InterPro" id="IPR000719">
    <property type="entry name" value="Prot_kinase_dom"/>
</dbReference>
<dbReference type="Gene3D" id="1.10.510.10">
    <property type="entry name" value="Transferase(Phosphotransferase) domain 1"/>
    <property type="match status" value="1"/>
</dbReference>
<feature type="compositionally biased region" description="Basic and acidic residues" evidence="1">
    <location>
        <begin position="543"/>
        <end position="558"/>
    </location>
</feature>
<dbReference type="InterPro" id="IPR008271">
    <property type="entry name" value="Ser/Thr_kinase_AS"/>
</dbReference>
<feature type="region of interest" description="Disordered" evidence="1">
    <location>
        <begin position="401"/>
        <end position="437"/>
    </location>
</feature>
<feature type="compositionally biased region" description="Basic residues" evidence="1">
    <location>
        <begin position="200"/>
        <end position="211"/>
    </location>
</feature>
<comment type="caution">
    <text evidence="3">The sequence shown here is derived from an EMBL/GenBank/DDBJ whole genome shotgun (WGS) entry which is preliminary data.</text>
</comment>
<dbReference type="SUPFAM" id="SSF56112">
    <property type="entry name" value="Protein kinase-like (PK-like)"/>
    <property type="match status" value="1"/>
</dbReference>
<dbReference type="PROSITE" id="PS50011">
    <property type="entry name" value="PROTEIN_KINASE_DOM"/>
    <property type="match status" value="1"/>
</dbReference>
<dbReference type="EMBL" id="CAICTM010000004">
    <property type="protein sequence ID" value="CAB9496345.1"/>
    <property type="molecule type" value="Genomic_DNA"/>
</dbReference>
<evidence type="ECO:0000256" key="1">
    <source>
        <dbReference type="SAM" id="MobiDB-lite"/>
    </source>
</evidence>
<dbReference type="InterPro" id="IPR011009">
    <property type="entry name" value="Kinase-like_dom_sf"/>
</dbReference>
<feature type="compositionally biased region" description="Basic residues" evidence="1">
    <location>
        <begin position="1093"/>
        <end position="1106"/>
    </location>
</feature>
<dbReference type="PANTHER" id="PTHR44167:SF24">
    <property type="entry name" value="SERINE_THREONINE-PROTEIN KINASE CHK2"/>
    <property type="match status" value="1"/>
</dbReference>
<proteinExistence type="predicted"/>
<feature type="compositionally biased region" description="Acidic residues" evidence="1">
    <location>
        <begin position="402"/>
        <end position="426"/>
    </location>
</feature>
<reference evidence="3" key="1">
    <citation type="submission" date="2020-06" db="EMBL/GenBank/DDBJ databases">
        <authorList>
            <consortium name="Plant Systems Biology data submission"/>
        </authorList>
    </citation>
    <scope>NUCLEOTIDE SEQUENCE</scope>
    <source>
        <strain evidence="3">D6</strain>
    </source>
</reference>
<sequence>MPSHSMMLPEEDDDELAWMTSRTATATHSPERVQPRSSKVRRTYGSRRRNEASRAISNTNDFNDGIFGCQEGTETAEETLNSSMSSMQSDLGYERASVSSSSLPSSSSDGAFVINVADPISTSSVRPPLRPSKKQHRRSISAFVPPDIPRPKPLKRASTSTHDSSGTESFRSDSFILGWKENARPELTEFGELQGPPSVKHSRKFVRGKRRNSMETGGLSPLALRKSESLSAIRHTSHSNSSTSHKTGYAKRPVSSHLCRRNSMSSFPSSSTSLFSGQDDDVSLSVVKRLSSSSSDSPTARSPFPIDAASSPAFSVAASVGSSRKRGMSEEPSEDADEMSFGGGSNSAPRTSFASNSASRSCAARRHSPAFEDEWQNGDTLFPFDARFNSDGAMRKGGVMDIESDREEASDVEEDVSIDESEDTEGSEPSPIKGRTRGGIPAVSVIVHNEEEVLACMSSIADLGELIEALKSRKAGFGTAFQFKLPATWSSERRSRFVEWTGKRLGFKINHYGNSLTFLELPRSQVPKKLELLEASLALYKKREQDRPQHEESQELTRDNTPPIILDTASNLGALLGKRTNATTAHDLSTRLSCGDASFLPDMGSLSLKEKNYPPTLARLVTLDDKQQRPLPGSWKPETRNKCRLSMDSHTSTEVDFSRFHLHGDSPMPAERFSAKRPQRLSLSSLKSNVSRPVEATPMNTGMGSCSSIAPQTPFDFVTTPLMKQCQAWGSRPIAGMDWGCSERCDGRILATLSSNFQASLAEADQLDASETTFDDEMSPRPPSRSANICLDLEVECCSDDDDDGYVDSDEESKIRHKKIVTKELTMTTVDFRDGEHDDKSVRVLRRKNKSLAKYNRMSACAMVISTSIQRRKSMFDRAPISFDPGCHQRDLSMCTNSFTTTSMQSAFEQHPLAEIVEEKTILPQIFSYLEGPELLSTLSLVCTAWADAATEAYAELMLASVGCSPLHANEEEGREEIQGEANSVAKSMERSWSYLMRNFPYASFLGQGSFKSVYKVKNSALKAPEAVSIMDIDHLESIGYNKLLGTELAVSVMLGSLSRRGICPNFVVTRGVFTCPYAPPESHWGSAENRNHGVHIKTPKGKRKPREPGAKKSGRYQYIRMELCSGGDAEEYIKDQPDQLLNVEMSRILLFQLSFALHVAASKFSLKHYDLKLLNVFLQDATNVPGANTSATSDVVLRYGLGSKTFALQMPIENALIAKIADYGTADMQSETTGQPVTSNRFTTFENTPPDFLILGNAAKQGHGHDLFGLGLCMLHLFTGKAPYEEILDDVKCPPFFKKSLRNLWESENAVGYSVIQTLIFAGLFKDDEGNYDGEPDETLYDTLYRFLVLFGIPEKTFQRKECGKVWKAISDSFCNEGTRQGKDFRTFQSDRRKYSISNGSNKFIERARRNLRAIPGGMELLMSLVHFDPDKRATALDVLNSEFFAPLLEQPGAQYGPCDDVRSYISFST</sequence>
<feature type="region of interest" description="Disordered" evidence="1">
    <location>
        <begin position="190"/>
        <end position="278"/>
    </location>
</feature>
<dbReference type="Pfam" id="PF00069">
    <property type="entry name" value="Pkinase"/>
    <property type="match status" value="1"/>
</dbReference>
<evidence type="ECO:0000313" key="4">
    <source>
        <dbReference type="Proteomes" id="UP001153069"/>
    </source>
</evidence>
<dbReference type="OrthoDB" id="194690at2759"/>
<feature type="compositionally biased region" description="Low complexity" evidence="1">
    <location>
        <begin position="97"/>
        <end position="108"/>
    </location>
</feature>
<dbReference type="PANTHER" id="PTHR44167">
    <property type="entry name" value="OVARIAN-SPECIFIC SERINE/THREONINE-PROTEIN KINASE LOK-RELATED"/>
    <property type="match status" value="1"/>
</dbReference>
<protein>
    <submittedName>
        <fullName evidence="3">Conserved hypothetical, protein</fullName>
    </submittedName>
</protein>
<feature type="compositionally biased region" description="Polar residues" evidence="1">
    <location>
        <begin position="157"/>
        <end position="169"/>
    </location>
</feature>
<dbReference type="SMART" id="SM00220">
    <property type="entry name" value="S_TKc"/>
    <property type="match status" value="1"/>
</dbReference>
<feature type="region of interest" description="Disordered" evidence="1">
    <location>
        <begin position="1085"/>
        <end position="1113"/>
    </location>
</feature>
<dbReference type="PROSITE" id="PS00108">
    <property type="entry name" value="PROTEIN_KINASE_ST"/>
    <property type="match status" value="1"/>
</dbReference>
<feature type="compositionally biased region" description="Polar residues" evidence="1">
    <location>
        <begin position="78"/>
        <end position="89"/>
    </location>
</feature>
<organism evidence="3 4">
    <name type="scientific">Seminavis robusta</name>
    <dbReference type="NCBI Taxonomy" id="568900"/>
    <lineage>
        <taxon>Eukaryota</taxon>
        <taxon>Sar</taxon>
        <taxon>Stramenopiles</taxon>
        <taxon>Ochrophyta</taxon>
        <taxon>Bacillariophyta</taxon>
        <taxon>Bacillariophyceae</taxon>
        <taxon>Bacillariophycidae</taxon>
        <taxon>Naviculales</taxon>
        <taxon>Naviculaceae</taxon>
        <taxon>Seminavis</taxon>
    </lineage>
</organism>
<feature type="region of interest" description="Disordered" evidence="1">
    <location>
        <begin position="1"/>
        <end position="170"/>
    </location>
</feature>
<evidence type="ECO:0000259" key="2">
    <source>
        <dbReference type="PROSITE" id="PS50011"/>
    </source>
</evidence>